<dbReference type="Pfam" id="PF13458">
    <property type="entry name" value="Peripla_BP_6"/>
    <property type="match status" value="1"/>
</dbReference>
<keyword evidence="2" id="KW-0813">Transport</keyword>
<keyword evidence="4" id="KW-0029">Amino-acid transport</keyword>
<protein>
    <submittedName>
        <fullName evidence="7">Branched-chain amino acid ABC transporter substrate-binding protein</fullName>
    </submittedName>
</protein>
<feature type="chain" id="PRO_5016840565" evidence="5">
    <location>
        <begin position="22"/>
        <end position="387"/>
    </location>
</feature>
<dbReference type="InterPro" id="IPR000709">
    <property type="entry name" value="Leu_Ile_Val-bd"/>
</dbReference>
<dbReference type="EMBL" id="CP031158">
    <property type="protein sequence ID" value="AXG97937.1"/>
    <property type="molecule type" value="Genomic_DNA"/>
</dbReference>
<dbReference type="STRING" id="1288484.GCA_000348665_00895"/>
<evidence type="ECO:0000259" key="6">
    <source>
        <dbReference type="Pfam" id="PF13458"/>
    </source>
</evidence>
<dbReference type="Proteomes" id="UP000253744">
    <property type="component" value="Chromosome"/>
</dbReference>
<dbReference type="Gene3D" id="3.40.50.2300">
    <property type="match status" value="2"/>
</dbReference>
<accession>A0A345IE15</accession>
<dbReference type="PRINTS" id="PR00337">
    <property type="entry name" value="LEUILEVALBP"/>
</dbReference>
<sequence>MNNVTKLLVLGAALASAPAAAQKVSSISLGVAVAQTSNVSLFGQEQVAGAKVAEKLINAAGGVNGTPIKLVYQDAGGDENGAINAFQSLINKSRVLGIVGPTLSQQAFAADPVAERAKVPVLGISNTAKGIPQIGTYVARVSAPIAVIAPAAVKQALKLNPKIKKVAVMYAQNDAFSVSETETFQSTLKAQGLNIVTVQKSLTTDTDFTTQVTAVINSGAELVVVSALAADGGNIVKQLRQFGYKGLIVGGNGFNTANVFPVCQKDCDGVLVAQAYSPSQKSAVNQKFVSEYRKLYKKDPPQFAAQAYAGIQVFVDALKVIDKKKKLSTWDLAALRTELNKQVLAGKYNTPLGELRFDKDGEVNQKEFFVARIKMKDAKNGSFVFDK</sequence>
<dbReference type="PANTHER" id="PTHR30483:SF6">
    <property type="entry name" value="PERIPLASMIC BINDING PROTEIN OF ABC TRANSPORTER FOR NATURAL AMINO ACIDS"/>
    <property type="match status" value="1"/>
</dbReference>
<name>A0A345IE15_9DEIO</name>
<dbReference type="AlphaFoldDB" id="A0A345IE15"/>
<dbReference type="SUPFAM" id="SSF53822">
    <property type="entry name" value="Periplasmic binding protein-like I"/>
    <property type="match status" value="1"/>
</dbReference>
<evidence type="ECO:0000256" key="5">
    <source>
        <dbReference type="SAM" id="SignalP"/>
    </source>
</evidence>
<evidence type="ECO:0000313" key="7">
    <source>
        <dbReference type="EMBL" id="AXG97937.1"/>
    </source>
</evidence>
<organism evidence="7 8">
    <name type="scientific">Deinococcus wulumuqiensis</name>
    <dbReference type="NCBI Taxonomy" id="980427"/>
    <lineage>
        <taxon>Bacteria</taxon>
        <taxon>Thermotogati</taxon>
        <taxon>Deinococcota</taxon>
        <taxon>Deinococci</taxon>
        <taxon>Deinococcales</taxon>
        <taxon>Deinococcaceae</taxon>
        <taxon>Deinococcus</taxon>
    </lineage>
</organism>
<dbReference type="InterPro" id="IPR028082">
    <property type="entry name" value="Peripla_BP_I"/>
</dbReference>
<dbReference type="InterPro" id="IPR028081">
    <property type="entry name" value="Leu-bd"/>
</dbReference>
<dbReference type="GO" id="GO:0006865">
    <property type="term" value="P:amino acid transport"/>
    <property type="evidence" value="ECO:0007669"/>
    <property type="project" value="UniProtKB-KW"/>
</dbReference>
<feature type="domain" description="Leucine-binding protein" evidence="6">
    <location>
        <begin position="27"/>
        <end position="374"/>
    </location>
</feature>
<dbReference type="RefSeq" id="WP_114671048.1">
    <property type="nucleotide sequence ID" value="NZ_CALTYN010000012.1"/>
</dbReference>
<evidence type="ECO:0000256" key="4">
    <source>
        <dbReference type="ARBA" id="ARBA00022970"/>
    </source>
</evidence>
<evidence type="ECO:0000313" key="8">
    <source>
        <dbReference type="Proteomes" id="UP000253744"/>
    </source>
</evidence>
<proteinExistence type="inferred from homology"/>
<dbReference type="KEGG" id="dwu:DVJ83_00750"/>
<keyword evidence="3 5" id="KW-0732">Signal</keyword>
<evidence type="ECO:0000256" key="1">
    <source>
        <dbReference type="ARBA" id="ARBA00010062"/>
    </source>
</evidence>
<feature type="signal peptide" evidence="5">
    <location>
        <begin position="1"/>
        <end position="21"/>
    </location>
</feature>
<evidence type="ECO:0000256" key="3">
    <source>
        <dbReference type="ARBA" id="ARBA00022729"/>
    </source>
</evidence>
<evidence type="ECO:0000256" key="2">
    <source>
        <dbReference type="ARBA" id="ARBA00022448"/>
    </source>
</evidence>
<dbReference type="CDD" id="cd06348">
    <property type="entry name" value="PBP1_ABC_HAAT-like"/>
    <property type="match status" value="1"/>
</dbReference>
<reference evidence="7 8" key="1">
    <citation type="submission" date="2018-07" db="EMBL/GenBank/DDBJ databases">
        <title>Complete Genome and Methylome Analysis of Deinococcus wulumuqiensis NEB 479.</title>
        <authorList>
            <person name="Fomenkov A."/>
            <person name="Luyten Y."/>
            <person name="Vincze T."/>
            <person name="Anton B.P."/>
            <person name="Clark T."/>
            <person name="Roberts R.J."/>
            <person name="Morgan R.D."/>
        </authorList>
    </citation>
    <scope>NUCLEOTIDE SEQUENCE [LARGE SCALE GENOMIC DNA]</scope>
    <source>
        <strain evidence="7 8">NEB 479</strain>
    </source>
</reference>
<gene>
    <name evidence="7" type="ORF">DVJ83_00750</name>
</gene>
<dbReference type="PANTHER" id="PTHR30483">
    <property type="entry name" value="LEUCINE-SPECIFIC-BINDING PROTEIN"/>
    <property type="match status" value="1"/>
</dbReference>
<dbReference type="InterPro" id="IPR051010">
    <property type="entry name" value="BCAA_transport"/>
</dbReference>
<comment type="similarity">
    <text evidence="1">Belongs to the leucine-binding protein family.</text>
</comment>